<feature type="domain" description="Glycosyltransferase subfamily 4-like N-terminal" evidence="3">
    <location>
        <begin position="14"/>
        <end position="174"/>
    </location>
</feature>
<evidence type="ECO:0000259" key="3">
    <source>
        <dbReference type="Pfam" id="PF13579"/>
    </source>
</evidence>
<dbReference type="Gene3D" id="3.40.50.2000">
    <property type="entry name" value="Glycogen Phosphorylase B"/>
    <property type="match status" value="2"/>
</dbReference>
<evidence type="ECO:0000313" key="5">
    <source>
        <dbReference type="Proteomes" id="UP000195514"/>
    </source>
</evidence>
<evidence type="ECO:0000256" key="2">
    <source>
        <dbReference type="ARBA" id="ARBA00022679"/>
    </source>
</evidence>
<dbReference type="InterPro" id="IPR028098">
    <property type="entry name" value="Glyco_trans_4-like_N"/>
</dbReference>
<protein>
    <submittedName>
        <fullName evidence="4">Putative Glycosyl transferase group 1</fullName>
    </submittedName>
</protein>
<keyword evidence="2 4" id="KW-0808">Transferase</keyword>
<keyword evidence="1" id="KW-0328">Glycosyltransferase</keyword>
<dbReference type="EMBL" id="LT859958">
    <property type="protein sequence ID" value="SMX55237.1"/>
    <property type="molecule type" value="Genomic_DNA"/>
</dbReference>
<evidence type="ECO:0000313" key="4">
    <source>
        <dbReference type="EMBL" id="SMX55237.1"/>
    </source>
</evidence>
<gene>
    <name evidence="4" type="ORF">CFX1CAM_2172</name>
</gene>
<dbReference type="AlphaFoldDB" id="A0A1Y6K8V0"/>
<dbReference type="PANTHER" id="PTHR12526:SF510">
    <property type="entry name" value="D-INOSITOL 3-PHOSPHATE GLYCOSYLTRANSFERASE"/>
    <property type="match status" value="1"/>
</dbReference>
<organism evidence="4 5">
    <name type="scientific">Candidatus Brevifilum fermentans</name>
    <dbReference type="NCBI Taxonomy" id="1986204"/>
    <lineage>
        <taxon>Bacteria</taxon>
        <taxon>Bacillati</taxon>
        <taxon>Chloroflexota</taxon>
        <taxon>Anaerolineae</taxon>
        <taxon>Anaerolineales</taxon>
        <taxon>Anaerolineaceae</taxon>
        <taxon>Candidatus Brevifilum</taxon>
    </lineage>
</organism>
<evidence type="ECO:0000256" key="1">
    <source>
        <dbReference type="ARBA" id="ARBA00022676"/>
    </source>
</evidence>
<accession>A0A1Y6K8V0</accession>
<sequence length="373" mass="41876">MKIGMVGPVTPYRGGIAHFTTLLAKKLIEAGHELQVISFKKQYPAWLYPGESDRDYSPGRERVDAEYLLTPLNPLSWHRAVKALADFQPQQVIIPWWVTIWGPAFRFLITRLKRRGIPAAMLIHNTLPHEKRAFDRWLARRALEKADRYIIMTEKEKGRLLGLLPEAGKIDIAPLPIDHSFKPTRLSREALRQQMDLPDNQVVILYFGIVRPYKGLGVLIDALKVIADQGNAAQLLIVGEFWEDKAKYLSQIQSLGLTDCVHVYDRYIPDDEVAGFFKAADLFVAPYIDGTQSAALKTALGFGLPVVVTDVITDVIIDSLPERCRVVRAGDAADLADGIMAQIKVSPQTQEQIQRMIAQSWTPMVSVVIGERS</sequence>
<dbReference type="PANTHER" id="PTHR12526">
    <property type="entry name" value="GLYCOSYLTRANSFERASE"/>
    <property type="match status" value="1"/>
</dbReference>
<dbReference type="KEGG" id="abat:CFX1CAM_2172"/>
<dbReference type="SUPFAM" id="SSF53756">
    <property type="entry name" value="UDP-Glycosyltransferase/glycogen phosphorylase"/>
    <property type="match status" value="1"/>
</dbReference>
<keyword evidence="5" id="KW-1185">Reference proteome</keyword>
<dbReference type="Pfam" id="PF13579">
    <property type="entry name" value="Glyco_trans_4_4"/>
    <property type="match status" value="1"/>
</dbReference>
<proteinExistence type="predicted"/>
<dbReference type="GO" id="GO:0016757">
    <property type="term" value="F:glycosyltransferase activity"/>
    <property type="evidence" value="ECO:0007669"/>
    <property type="project" value="UniProtKB-KW"/>
</dbReference>
<dbReference type="Proteomes" id="UP000195514">
    <property type="component" value="Chromosome I"/>
</dbReference>
<reference evidence="5" key="1">
    <citation type="submission" date="2017-05" db="EMBL/GenBank/DDBJ databases">
        <authorList>
            <person name="Kirkegaard R."/>
            <person name="Mcilroy J S."/>
        </authorList>
    </citation>
    <scope>NUCLEOTIDE SEQUENCE [LARGE SCALE GENOMIC DNA]</scope>
</reference>
<name>A0A1Y6K8V0_9CHLR</name>
<dbReference type="Pfam" id="PF13692">
    <property type="entry name" value="Glyco_trans_1_4"/>
    <property type="match status" value="1"/>
</dbReference>